<dbReference type="NCBIfam" id="TIGR00012">
    <property type="entry name" value="L29"/>
    <property type="match status" value="1"/>
</dbReference>
<evidence type="ECO:0000313" key="7">
    <source>
        <dbReference type="Proteomes" id="UP000064007"/>
    </source>
</evidence>
<dbReference type="SUPFAM" id="SSF46561">
    <property type="entry name" value="Ribosomal protein L29 (L29p)"/>
    <property type="match status" value="1"/>
</dbReference>
<reference evidence="7" key="1">
    <citation type="submission" date="2014-12" db="EMBL/GenBank/DDBJ databases">
        <authorList>
            <person name="Salcher M.M."/>
        </authorList>
    </citation>
    <scope>NUCLEOTIDE SEQUENCE [LARGE SCALE GENOMIC DNA]</scope>
    <source>
        <strain evidence="7">MMS-10A-171</strain>
    </source>
</reference>
<dbReference type="FunFam" id="1.10.287.310:FF:000001">
    <property type="entry name" value="50S ribosomal protein L29"/>
    <property type="match status" value="1"/>
</dbReference>
<gene>
    <name evidence="5 6" type="primary">rpmC</name>
    <name evidence="6" type="ORF">BN1208_0220</name>
</gene>
<dbReference type="Gene3D" id="1.10.287.310">
    <property type="match status" value="1"/>
</dbReference>
<dbReference type="GO" id="GO:0022625">
    <property type="term" value="C:cytosolic large ribosomal subunit"/>
    <property type="evidence" value="ECO:0007669"/>
    <property type="project" value="TreeGrafter"/>
</dbReference>
<comment type="similarity">
    <text evidence="1 5">Belongs to the universal ribosomal protein uL29 family.</text>
</comment>
<protein>
    <recommendedName>
        <fullName evidence="4 5">Large ribosomal subunit protein uL29</fullName>
    </recommendedName>
</protein>
<dbReference type="OrthoDB" id="9815192at2"/>
<dbReference type="AlphaFoldDB" id="A0A0D6EUJ4"/>
<evidence type="ECO:0000256" key="4">
    <source>
        <dbReference type="ARBA" id="ARBA00035204"/>
    </source>
</evidence>
<keyword evidence="7" id="KW-1185">Reference proteome</keyword>
<evidence type="ECO:0000256" key="1">
    <source>
        <dbReference type="ARBA" id="ARBA00009254"/>
    </source>
</evidence>
<keyword evidence="3 5" id="KW-0687">Ribonucleoprotein</keyword>
<dbReference type="RefSeq" id="WP_046486982.1">
    <property type="nucleotide sequence ID" value="NZ_CP040978.1"/>
</dbReference>
<dbReference type="PANTHER" id="PTHR10916:SF0">
    <property type="entry name" value="LARGE RIBOSOMAL SUBUNIT PROTEIN UL29C"/>
    <property type="match status" value="1"/>
</dbReference>
<dbReference type="HAMAP" id="MF_00374">
    <property type="entry name" value="Ribosomal_uL29"/>
    <property type="match status" value="1"/>
</dbReference>
<proteinExistence type="inferred from homology"/>
<organism evidence="6 7">
    <name type="scientific">Candidatus Methylopumilus planktonicus</name>
    <dbReference type="NCBI Taxonomy" id="1581557"/>
    <lineage>
        <taxon>Bacteria</taxon>
        <taxon>Pseudomonadati</taxon>
        <taxon>Pseudomonadota</taxon>
        <taxon>Betaproteobacteria</taxon>
        <taxon>Nitrosomonadales</taxon>
        <taxon>Methylophilaceae</taxon>
        <taxon>Candidatus Methylopumilus</taxon>
    </lineage>
</organism>
<dbReference type="CDD" id="cd00427">
    <property type="entry name" value="Ribosomal_L29_HIP"/>
    <property type="match status" value="1"/>
</dbReference>
<dbReference type="EMBL" id="LN827929">
    <property type="protein sequence ID" value="CEZ19114.1"/>
    <property type="molecule type" value="Genomic_DNA"/>
</dbReference>
<dbReference type="PANTHER" id="PTHR10916">
    <property type="entry name" value="60S RIBOSOMAL PROTEIN L35/50S RIBOSOMAL PROTEIN L29"/>
    <property type="match status" value="1"/>
</dbReference>
<dbReference type="InterPro" id="IPR050063">
    <property type="entry name" value="Ribosomal_protein_uL29"/>
</dbReference>
<dbReference type="STRING" id="1581557.BN1208_0220"/>
<evidence type="ECO:0000256" key="5">
    <source>
        <dbReference type="HAMAP-Rule" id="MF_00374"/>
    </source>
</evidence>
<name>A0A0D6EUJ4_9PROT</name>
<keyword evidence="2 5" id="KW-0689">Ribosomal protein</keyword>
<dbReference type="HOGENOM" id="CLU_158491_1_1_4"/>
<sequence length="64" mass="7381">MKTADLRKKTTEELGTELLELRRAQFSLRMQLATQQLNKVDQIAKIKRDIARVKTVLGEKVKQA</sequence>
<dbReference type="Proteomes" id="UP000064007">
    <property type="component" value="Chromosome 1"/>
</dbReference>
<dbReference type="GO" id="GO:0003735">
    <property type="term" value="F:structural constituent of ribosome"/>
    <property type="evidence" value="ECO:0007669"/>
    <property type="project" value="InterPro"/>
</dbReference>
<dbReference type="InterPro" id="IPR001854">
    <property type="entry name" value="Ribosomal_uL29"/>
</dbReference>
<evidence type="ECO:0000256" key="3">
    <source>
        <dbReference type="ARBA" id="ARBA00023274"/>
    </source>
</evidence>
<dbReference type="Pfam" id="PF00831">
    <property type="entry name" value="Ribosomal_L29"/>
    <property type="match status" value="1"/>
</dbReference>
<dbReference type="GeneID" id="99989565"/>
<evidence type="ECO:0000313" key="6">
    <source>
        <dbReference type="EMBL" id="CEZ19114.1"/>
    </source>
</evidence>
<dbReference type="InterPro" id="IPR036049">
    <property type="entry name" value="Ribosomal_uL29_sf"/>
</dbReference>
<dbReference type="GeneID" id="66284449"/>
<dbReference type="GO" id="GO:0006412">
    <property type="term" value="P:translation"/>
    <property type="evidence" value="ECO:0007669"/>
    <property type="project" value="UniProtKB-UniRule"/>
</dbReference>
<accession>A0A0D6EUJ4</accession>
<dbReference type="KEGG" id="mbat:BN1208_0220"/>
<evidence type="ECO:0000256" key="2">
    <source>
        <dbReference type="ARBA" id="ARBA00022980"/>
    </source>
</evidence>